<sequence length="134" mass="14841">MNNLRFSTALHILVLLDYFDTDWLSSDLIAGSIGVNPVIVRKEIGTLRDAGLIDCKRGKVGGYRLKKSASSILLSEIYNAVHPKHIGKYNETNPKCPVGMQMNARLEDVFSSVESGITAQLEGHTLRSFRESFS</sequence>
<keyword evidence="2" id="KW-1185">Reference proteome</keyword>
<evidence type="ECO:0000313" key="2">
    <source>
        <dbReference type="Proteomes" id="UP000652681"/>
    </source>
</evidence>
<dbReference type="Proteomes" id="UP000652681">
    <property type="component" value="Unassembled WGS sequence"/>
</dbReference>
<dbReference type="PROSITE" id="PS51197">
    <property type="entry name" value="HTH_RRF2_2"/>
    <property type="match status" value="1"/>
</dbReference>
<comment type="caution">
    <text evidence="1">The sequence shown here is derived from an EMBL/GenBank/DDBJ whole genome shotgun (WGS) entry which is preliminary data.</text>
</comment>
<reference evidence="1" key="1">
    <citation type="submission" date="2020-09" db="EMBL/GenBank/DDBJ databases">
        <title>Taishania pollutisoli gen. nov., sp. nov., Isolated from Tetrabromobisphenol A-Contaminated Soil.</title>
        <authorList>
            <person name="Chen Q."/>
        </authorList>
    </citation>
    <scope>NUCLEOTIDE SEQUENCE</scope>
    <source>
        <strain evidence="1">CZZ-1</strain>
    </source>
</reference>
<dbReference type="EMBL" id="JACVEL010000001">
    <property type="protein sequence ID" value="MBC9811292.1"/>
    <property type="molecule type" value="Genomic_DNA"/>
</dbReference>
<dbReference type="Pfam" id="PF02082">
    <property type="entry name" value="Rrf2"/>
    <property type="match status" value="1"/>
</dbReference>
<dbReference type="AlphaFoldDB" id="A0A8J6PAS5"/>
<dbReference type="GO" id="GO:0005829">
    <property type="term" value="C:cytosol"/>
    <property type="evidence" value="ECO:0007669"/>
    <property type="project" value="TreeGrafter"/>
</dbReference>
<evidence type="ECO:0000313" key="1">
    <source>
        <dbReference type="EMBL" id="MBC9811292.1"/>
    </source>
</evidence>
<dbReference type="Gene3D" id="1.10.10.10">
    <property type="entry name" value="Winged helix-like DNA-binding domain superfamily/Winged helix DNA-binding domain"/>
    <property type="match status" value="1"/>
</dbReference>
<proteinExistence type="predicted"/>
<dbReference type="PANTHER" id="PTHR33221:SF15">
    <property type="entry name" value="HTH-TYPE TRANSCRIPTIONAL REGULATOR YWGB-RELATED"/>
    <property type="match status" value="1"/>
</dbReference>
<protein>
    <submittedName>
        <fullName evidence="1">Rrf2 family transcriptional regulator</fullName>
    </submittedName>
</protein>
<dbReference type="SUPFAM" id="SSF46785">
    <property type="entry name" value="Winged helix' DNA-binding domain"/>
    <property type="match status" value="1"/>
</dbReference>
<gene>
    <name evidence="1" type="ORF">H9Y05_02275</name>
</gene>
<dbReference type="InterPro" id="IPR036388">
    <property type="entry name" value="WH-like_DNA-bd_sf"/>
</dbReference>
<accession>A0A8J6PAS5</accession>
<dbReference type="RefSeq" id="WP_216713381.1">
    <property type="nucleotide sequence ID" value="NZ_JACVEL010000001.1"/>
</dbReference>
<organism evidence="1 2">
    <name type="scientific">Taishania pollutisoli</name>
    <dbReference type="NCBI Taxonomy" id="2766479"/>
    <lineage>
        <taxon>Bacteria</taxon>
        <taxon>Pseudomonadati</taxon>
        <taxon>Bacteroidota</taxon>
        <taxon>Flavobacteriia</taxon>
        <taxon>Flavobacteriales</taxon>
        <taxon>Crocinitomicaceae</taxon>
        <taxon>Taishania</taxon>
    </lineage>
</organism>
<dbReference type="InterPro" id="IPR000944">
    <property type="entry name" value="Tscrpt_reg_Rrf2"/>
</dbReference>
<dbReference type="InterPro" id="IPR036390">
    <property type="entry name" value="WH_DNA-bd_sf"/>
</dbReference>
<name>A0A8J6PAS5_9FLAO</name>
<dbReference type="PANTHER" id="PTHR33221">
    <property type="entry name" value="WINGED HELIX-TURN-HELIX TRANSCRIPTIONAL REGULATOR, RRF2 FAMILY"/>
    <property type="match status" value="1"/>
</dbReference>
<dbReference type="GO" id="GO:0003700">
    <property type="term" value="F:DNA-binding transcription factor activity"/>
    <property type="evidence" value="ECO:0007669"/>
    <property type="project" value="TreeGrafter"/>
</dbReference>